<evidence type="ECO:0000313" key="2">
    <source>
        <dbReference type="EMBL" id="CAK0803729.1"/>
    </source>
</evidence>
<evidence type="ECO:0000256" key="1">
    <source>
        <dbReference type="SAM" id="MobiDB-lite"/>
    </source>
</evidence>
<organism evidence="2 3">
    <name type="scientific">Prorocentrum cordatum</name>
    <dbReference type="NCBI Taxonomy" id="2364126"/>
    <lineage>
        <taxon>Eukaryota</taxon>
        <taxon>Sar</taxon>
        <taxon>Alveolata</taxon>
        <taxon>Dinophyceae</taxon>
        <taxon>Prorocentrales</taxon>
        <taxon>Prorocentraceae</taxon>
        <taxon>Prorocentrum</taxon>
    </lineage>
</organism>
<dbReference type="Proteomes" id="UP001189429">
    <property type="component" value="Unassembled WGS sequence"/>
</dbReference>
<feature type="compositionally biased region" description="Low complexity" evidence="1">
    <location>
        <begin position="314"/>
        <end position="325"/>
    </location>
</feature>
<gene>
    <name evidence="2" type="ORF">PCOR1329_LOCUS10791</name>
</gene>
<feature type="non-terminal residue" evidence="2">
    <location>
        <position position="1"/>
    </location>
</feature>
<comment type="caution">
    <text evidence="2">The sequence shown here is derived from an EMBL/GenBank/DDBJ whole genome shotgun (WGS) entry which is preliminary data.</text>
</comment>
<name>A0ABN9QJW0_9DINO</name>
<reference evidence="2" key="1">
    <citation type="submission" date="2023-10" db="EMBL/GenBank/DDBJ databases">
        <authorList>
            <person name="Chen Y."/>
            <person name="Shah S."/>
            <person name="Dougan E. K."/>
            <person name="Thang M."/>
            <person name="Chan C."/>
        </authorList>
    </citation>
    <scope>NUCLEOTIDE SEQUENCE [LARGE SCALE GENOMIC DNA]</scope>
</reference>
<feature type="compositionally biased region" description="Basic and acidic residues" evidence="1">
    <location>
        <begin position="293"/>
        <end position="313"/>
    </location>
</feature>
<feature type="non-terminal residue" evidence="2">
    <location>
        <position position="1187"/>
    </location>
</feature>
<feature type="region of interest" description="Disordered" evidence="1">
    <location>
        <begin position="382"/>
        <end position="407"/>
    </location>
</feature>
<evidence type="ECO:0000313" key="3">
    <source>
        <dbReference type="Proteomes" id="UP001189429"/>
    </source>
</evidence>
<sequence>FAFACPVQAGGNPDPEAFQREVLTPLGAAGARSTTAIRRLFWDSWTHSCASMRREIDRREDDPPMSLPAKEIAVRVEAVRKKALPGLNIRDQFEPARATVTTFAQMYEDNQVKYVPWADIPSRADEDAKPAGKKPTEWQGDAQGYVRHVPSRSAASADYGTEFRLYQVLVRRGVAAEAGRVMHLEVHQKIQQRWLAELTGSSPDPAYNPPTLDQVKRADVDLWRLLAERTELTGIRPGIDGKWPLDELVPILLDHPRVAIILTPLPKTAAPRGGAAASAPGGDRQGDQGSARTRAEKRKESRQRQAENKRQKPAEVAPAAAAPKGAGKGKRTPMPRGLIGKNRQTPDGQPHCFDANLPRGCPHAQAAPLLASAVHEADPVQRNRHPEGRAPGATARCPQSPAAALGGHHPASAIRACRPVAPAPGAPEPDEAAGGHAEAARDRLAAATGTQPRRQRRSPLVAEFSGFADVRLPPEAAFALQVGDVLREPVRHCGGEAPAGAKVLLLGQKTGGDHGAEARWVPAKFGLPWHPDEFARAAAGAVAPFDQLPELRSHVLETVFFVLTRGPSEVVSFRRLAFKHWARRARALEQDEARLHESTGPGVRHVLRGKRLLLLDEMAQAAGCPDCGLAAEAAAGLAVIGVLPRTGAFPPLPAPAKESVAAVLARAAEAQRAAVESAGPSSDPALGAEVERVALEQEAAGLLSAPLLSVAEVSAALGPDWLPARRFGLWQGGKAREIDDATEFGENLMVERTEKLDVLGLDEVAGLAQCWAEAVDWDRRRVSVRLPGGAALEGRLSDEWSRAEAARLAGQTLDLSKAYKQLAKRPEHRRYSVVTSWSTSRRRVEFRLAYSLLFGETGAVFQASRFFRPLEWIFCKLFQVAVTNYFDDYPHLEPEVLAAGGHAAALEVLRLLGWPPKEERPEDRVPRPVFSALGAHFDMGPLVEHGCFRVGNKPGRIESISKDLAMIEARGRVRRGELESLIGKCRYARSNTFGRCGAAALQALGEFRQTCAAGGRITPRVKWALWWWRRFLSYTRPREVRCHRRLPTLRLFTDGACTPRPGRLPLVSIGAVLYRTGAAPVVWGAEVPGEVVARWQDRGVRTVEQVIGQAELAPAVVARLLWPAARFGLIRGYSPVEASAELTSWSQELDMARGTASWVERAPSFGNPADKASRLEFDGYQGAVVLE</sequence>
<dbReference type="EMBL" id="CAUYUJ010003074">
    <property type="protein sequence ID" value="CAK0803729.1"/>
    <property type="molecule type" value="Genomic_DNA"/>
</dbReference>
<feature type="region of interest" description="Disordered" evidence="1">
    <location>
        <begin position="268"/>
        <end position="351"/>
    </location>
</feature>
<feature type="compositionally biased region" description="Low complexity" evidence="1">
    <location>
        <begin position="269"/>
        <end position="282"/>
    </location>
</feature>
<feature type="region of interest" description="Disordered" evidence="1">
    <location>
        <begin position="422"/>
        <end position="459"/>
    </location>
</feature>
<accession>A0ABN9QJW0</accession>
<protein>
    <submittedName>
        <fullName evidence="2">Uncharacterized protein</fullName>
    </submittedName>
</protein>
<proteinExistence type="predicted"/>
<keyword evidence="3" id="KW-1185">Reference proteome</keyword>